<dbReference type="InterPro" id="IPR024752">
    <property type="entry name" value="Myb/SANT-like_dom"/>
</dbReference>
<protein>
    <submittedName>
        <fullName evidence="3">Myb/SANT-like DNA-binding domain-containing protein</fullName>
    </submittedName>
</protein>
<keyword evidence="4" id="KW-1185">Reference proteome</keyword>
<organism evidence="3 4">
    <name type="scientific">Lentinula boryana</name>
    <dbReference type="NCBI Taxonomy" id="40481"/>
    <lineage>
        <taxon>Eukaryota</taxon>
        <taxon>Fungi</taxon>
        <taxon>Dikarya</taxon>
        <taxon>Basidiomycota</taxon>
        <taxon>Agaricomycotina</taxon>
        <taxon>Agaricomycetes</taxon>
        <taxon>Agaricomycetidae</taxon>
        <taxon>Agaricales</taxon>
        <taxon>Marasmiineae</taxon>
        <taxon>Omphalotaceae</taxon>
        <taxon>Lentinula</taxon>
    </lineage>
</organism>
<gene>
    <name evidence="3" type="ORF">F5050DRAFT_1579344</name>
</gene>
<feature type="domain" description="Myb/SANT-like" evidence="2">
    <location>
        <begin position="24"/>
        <end position="119"/>
    </location>
</feature>
<evidence type="ECO:0000256" key="1">
    <source>
        <dbReference type="SAM" id="MobiDB-lite"/>
    </source>
</evidence>
<evidence type="ECO:0000259" key="2">
    <source>
        <dbReference type="Pfam" id="PF12776"/>
    </source>
</evidence>
<evidence type="ECO:0000313" key="3">
    <source>
        <dbReference type="EMBL" id="KAJ3992552.1"/>
    </source>
</evidence>
<dbReference type="PANTHER" id="PTHR47072">
    <property type="match status" value="1"/>
</dbReference>
<dbReference type="EMBL" id="MU790844">
    <property type="protein sequence ID" value="KAJ3992552.1"/>
    <property type="molecule type" value="Genomic_DNA"/>
</dbReference>
<dbReference type="PANTHER" id="PTHR47072:SF4">
    <property type="entry name" value="MYB_SANT-LIKE DOMAIN-CONTAINING PROTEIN"/>
    <property type="match status" value="1"/>
</dbReference>
<proteinExistence type="predicted"/>
<reference evidence="3" key="1">
    <citation type="submission" date="2022-08" db="EMBL/GenBank/DDBJ databases">
        <authorList>
            <consortium name="DOE Joint Genome Institute"/>
            <person name="Min B."/>
            <person name="Riley R."/>
            <person name="Sierra-Patev S."/>
            <person name="Naranjo-Ortiz M."/>
            <person name="Looney B."/>
            <person name="Konkel Z."/>
            <person name="Slot J.C."/>
            <person name="Sakamoto Y."/>
            <person name="Steenwyk J.L."/>
            <person name="Rokas A."/>
            <person name="Carro J."/>
            <person name="Camarero S."/>
            <person name="Ferreira P."/>
            <person name="Molpeceres G."/>
            <person name="Ruiz-Duenas F.J."/>
            <person name="Serrano A."/>
            <person name="Henrissat B."/>
            <person name="Drula E."/>
            <person name="Hughes K.W."/>
            <person name="Mata J.L."/>
            <person name="Ishikawa N.K."/>
            <person name="Vargas-Isla R."/>
            <person name="Ushijima S."/>
            <person name="Smith C.A."/>
            <person name="Ahrendt S."/>
            <person name="Andreopoulos W."/>
            <person name="He G."/>
            <person name="Labutti K."/>
            <person name="Lipzen A."/>
            <person name="Ng V."/>
            <person name="Sandor L."/>
            <person name="Barry K."/>
            <person name="Martinez A.T."/>
            <person name="Xiao Y."/>
            <person name="Gibbons J.G."/>
            <person name="Terashima K."/>
            <person name="Hibbett D.S."/>
            <person name="Grigoriev I.V."/>
        </authorList>
    </citation>
    <scope>NUCLEOTIDE SEQUENCE</scope>
    <source>
        <strain evidence="3">TFB10827</strain>
    </source>
</reference>
<evidence type="ECO:0000313" key="4">
    <source>
        <dbReference type="Proteomes" id="UP001163828"/>
    </source>
</evidence>
<name>A0ABQ8Q206_9AGAR</name>
<accession>A0ABQ8Q206</accession>
<comment type="caution">
    <text evidence="3">The sequence shown here is derived from an EMBL/GenBank/DDBJ whole genome shotgun (WGS) entry which is preliminary data.</text>
</comment>
<dbReference type="Pfam" id="PF12776">
    <property type="entry name" value="Myb_DNA-bind_3"/>
    <property type="match status" value="1"/>
</dbReference>
<feature type="region of interest" description="Disordered" evidence="1">
    <location>
        <begin position="165"/>
        <end position="219"/>
    </location>
</feature>
<sequence length="310" mass="33946">MSQPPKNPPKTPAKAKKTVQKAVWSLADDKVLITILKEQKDAGFQTDNGGFHSDAYKAATEKLVTSTSKGAMKTAEMCKTRWCTLKKEFKDVKFILSVSGFGWDAERGMATATNSVWEDLLKKKPKLKCWKKKCFPYYNQIFDLVEGQVATGATAFFPGESVSTSISPSASQTPAQQSWSATSSMSSVPSTLRKRSAITRDSNDRPLKRAHGCKPTQSDAGFEMAEAVRDLARSAMGDGSDPSVLSPARKTRAIACLEQDDQLSDNEMIDAFKLIRCETSVADTYLAIGSIAQRTRFIQAELSAALNDKF</sequence>
<dbReference type="Proteomes" id="UP001163828">
    <property type="component" value="Unassembled WGS sequence"/>
</dbReference>
<feature type="compositionally biased region" description="Low complexity" evidence="1">
    <location>
        <begin position="165"/>
        <end position="190"/>
    </location>
</feature>